<gene>
    <name evidence="8" type="ORF">BJ999_004990</name>
</gene>
<keyword evidence="9" id="KW-1185">Reference proteome</keyword>
<dbReference type="RefSeq" id="WP_179835530.1">
    <property type="nucleotide sequence ID" value="NZ_BMRD01000010.1"/>
</dbReference>
<evidence type="ECO:0000256" key="1">
    <source>
        <dbReference type="ARBA" id="ARBA00004651"/>
    </source>
</evidence>
<organism evidence="8 9">
    <name type="scientific">Actinomadura citrea</name>
    <dbReference type="NCBI Taxonomy" id="46158"/>
    <lineage>
        <taxon>Bacteria</taxon>
        <taxon>Bacillati</taxon>
        <taxon>Actinomycetota</taxon>
        <taxon>Actinomycetes</taxon>
        <taxon>Streptosporangiales</taxon>
        <taxon>Thermomonosporaceae</taxon>
        <taxon>Actinomadura</taxon>
    </lineage>
</organism>
<keyword evidence="3" id="KW-1003">Cell membrane</keyword>
<evidence type="ECO:0000313" key="9">
    <source>
        <dbReference type="Proteomes" id="UP000591272"/>
    </source>
</evidence>
<keyword evidence="6 7" id="KW-0472">Membrane</keyword>
<comment type="subcellular location">
    <subcellularLocation>
        <location evidence="1">Cell membrane</location>
        <topology evidence="1">Multi-pass membrane protein</topology>
    </subcellularLocation>
</comment>
<evidence type="ECO:0000256" key="2">
    <source>
        <dbReference type="ARBA" id="ARBA00022448"/>
    </source>
</evidence>
<protein>
    <submittedName>
        <fullName evidence="8">ABC-type glycerol-3-phosphate transport system permease component</fullName>
    </submittedName>
</protein>
<name>A0A7Y9KGG3_9ACTN</name>
<dbReference type="Proteomes" id="UP000591272">
    <property type="component" value="Unassembled WGS sequence"/>
</dbReference>
<evidence type="ECO:0000256" key="3">
    <source>
        <dbReference type="ARBA" id="ARBA00022475"/>
    </source>
</evidence>
<evidence type="ECO:0000256" key="4">
    <source>
        <dbReference type="ARBA" id="ARBA00022692"/>
    </source>
</evidence>
<keyword evidence="5 7" id="KW-1133">Transmembrane helix</keyword>
<dbReference type="EMBL" id="JACCBT010000001">
    <property type="protein sequence ID" value="NYE14694.1"/>
    <property type="molecule type" value="Genomic_DNA"/>
</dbReference>
<evidence type="ECO:0000256" key="7">
    <source>
        <dbReference type="SAM" id="Phobius"/>
    </source>
</evidence>
<dbReference type="Gene3D" id="1.10.3720.10">
    <property type="entry name" value="MetI-like"/>
    <property type="match status" value="1"/>
</dbReference>
<evidence type="ECO:0000256" key="5">
    <source>
        <dbReference type="ARBA" id="ARBA00022989"/>
    </source>
</evidence>
<comment type="caution">
    <text evidence="8">The sequence shown here is derived from an EMBL/GenBank/DDBJ whole genome shotgun (WGS) entry which is preliminary data.</text>
</comment>
<keyword evidence="4 7" id="KW-0812">Transmembrane</keyword>
<dbReference type="GO" id="GO:0005886">
    <property type="term" value="C:plasma membrane"/>
    <property type="evidence" value="ECO:0007669"/>
    <property type="project" value="UniProtKB-SubCell"/>
</dbReference>
<feature type="transmembrane region" description="Helical" evidence="7">
    <location>
        <begin position="43"/>
        <end position="64"/>
    </location>
</feature>
<proteinExistence type="predicted"/>
<dbReference type="PANTHER" id="PTHR43744:SF12">
    <property type="entry name" value="ABC TRANSPORTER PERMEASE PROTEIN MG189-RELATED"/>
    <property type="match status" value="1"/>
</dbReference>
<dbReference type="SUPFAM" id="SSF161098">
    <property type="entry name" value="MetI-like"/>
    <property type="match status" value="1"/>
</dbReference>
<dbReference type="AlphaFoldDB" id="A0A7Y9KGG3"/>
<keyword evidence="2" id="KW-0813">Transport</keyword>
<dbReference type="PANTHER" id="PTHR43744">
    <property type="entry name" value="ABC TRANSPORTER PERMEASE PROTEIN MG189-RELATED-RELATED"/>
    <property type="match status" value="1"/>
</dbReference>
<dbReference type="InterPro" id="IPR035906">
    <property type="entry name" value="MetI-like_sf"/>
</dbReference>
<evidence type="ECO:0000313" key="8">
    <source>
        <dbReference type="EMBL" id="NYE14694.1"/>
    </source>
</evidence>
<sequence length="78" mass="8156">MVFPSAWDEYLLAGLLSNGNPEVAPVTVAIANFAGSQPHQVPYTAIMAAGAIVTVPLMLTVLVFQRRIVAGLTAGAFK</sequence>
<accession>A0A7Y9KGG3</accession>
<reference evidence="8 9" key="1">
    <citation type="submission" date="2020-07" db="EMBL/GenBank/DDBJ databases">
        <title>Sequencing the genomes of 1000 actinobacteria strains.</title>
        <authorList>
            <person name="Klenk H.-P."/>
        </authorList>
    </citation>
    <scope>NUCLEOTIDE SEQUENCE [LARGE SCALE GENOMIC DNA]</scope>
    <source>
        <strain evidence="8 9">DSM 43461</strain>
    </source>
</reference>
<evidence type="ECO:0000256" key="6">
    <source>
        <dbReference type="ARBA" id="ARBA00023136"/>
    </source>
</evidence>